<evidence type="ECO:0000256" key="4">
    <source>
        <dbReference type="ARBA" id="ARBA00023295"/>
    </source>
</evidence>
<keyword evidence="5" id="KW-0624">Polysaccharide degradation</keyword>
<dbReference type="AlphaFoldDB" id="A0A9D1CQI5"/>
<evidence type="ECO:0000256" key="5">
    <source>
        <dbReference type="ARBA" id="ARBA00023326"/>
    </source>
</evidence>
<proteinExistence type="inferred from homology"/>
<name>A0A9D1CQI5_9FIRM</name>
<dbReference type="GO" id="GO:0004553">
    <property type="term" value="F:hydrolase activity, hydrolyzing O-glycosyl compounds"/>
    <property type="evidence" value="ECO:0007669"/>
    <property type="project" value="InterPro"/>
</dbReference>
<gene>
    <name evidence="8" type="ORF">IAB73_06980</name>
</gene>
<dbReference type="EMBL" id="DVFJ01000023">
    <property type="protein sequence ID" value="HIQ71931.1"/>
    <property type="molecule type" value="Genomic_DNA"/>
</dbReference>
<evidence type="ECO:0000256" key="6">
    <source>
        <dbReference type="RuleBase" id="RU361153"/>
    </source>
</evidence>
<evidence type="ECO:0000259" key="7">
    <source>
        <dbReference type="Pfam" id="PF00150"/>
    </source>
</evidence>
<dbReference type="Gene3D" id="3.20.20.80">
    <property type="entry name" value="Glycosidases"/>
    <property type="match status" value="1"/>
</dbReference>
<evidence type="ECO:0000256" key="1">
    <source>
        <dbReference type="ARBA" id="ARBA00022801"/>
    </source>
</evidence>
<accession>A0A9D1CQI5</accession>
<comment type="caution">
    <text evidence="8">The sequence shown here is derived from an EMBL/GenBank/DDBJ whole genome shotgun (WGS) entry which is preliminary data.</text>
</comment>
<evidence type="ECO:0000256" key="2">
    <source>
        <dbReference type="ARBA" id="ARBA00023001"/>
    </source>
</evidence>
<reference evidence="8" key="1">
    <citation type="submission" date="2020-10" db="EMBL/GenBank/DDBJ databases">
        <authorList>
            <person name="Gilroy R."/>
        </authorList>
    </citation>
    <scope>NUCLEOTIDE SEQUENCE</scope>
    <source>
        <strain evidence="8">ChiSxjej2B14-6234</strain>
    </source>
</reference>
<reference evidence="8" key="2">
    <citation type="journal article" date="2021" name="PeerJ">
        <title>Extensive microbial diversity within the chicken gut microbiome revealed by metagenomics and culture.</title>
        <authorList>
            <person name="Gilroy R."/>
            <person name="Ravi A."/>
            <person name="Getino M."/>
            <person name="Pursley I."/>
            <person name="Horton D.L."/>
            <person name="Alikhan N.F."/>
            <person name="Baker D."/>
            <person name="Gharbi K."/>
            <person name="Hall N."/>
            <person name="Watson M."/>
            <person name="Adriaenssens E.M."/>
            <person name="Foster-Nyarko E."/>
            <person name="Jarju S."/>
            <person name="Secka A."/>
            <person name="Antonio M."/>
            <person name="Oren A."/>
            <person name="Chaudhuri R.R."/>
            <person name="La Ragione R."/>
            <person name="Hildebrand F."/>
            <person name="Pallen M.J."/>
        </authorList>
    </citation>
    <scope>NUCLEOTIDE SEQUENCE</scope>
    <source>
        <strain evidence="8">ChiSxjej2B14-6234</strain>
    </source>
</reference>
<keyword evidence="4 6" id="KW-0326">Glycosidase</keyword>
<dbReference type="PROSITE" id="PS00659">
    <property type="entry name" value="GLYCOSYL_HYDROL_F5"/>
    <property type="match status" value="1"/>
</dbReference>
<keyword evidence="3" id="KW-0119">Carbohydrate metabolism</keyword>
<dbReference type="GO" id="GO:0030245">
    <property type="term" value="P:cellulose catabolic process"/>
    <property type="evidence" value="ECO:0007669"/>
    <property type="project" value="UniProtKB-KW"/>
</dbReference>
<evidence type="ECO:0000313" key="9">
    <source>
        <dbReference type="Proteomes" id="UP000886887"/>
    </source>
</evidence>
<dbReference type="InterPro" id="IPR017853">
    <property type="entry name" value="GH"/>
</dbReference>
<protein>
    <submittedName>
        <fullName evidence="8">Cellulase family glycosylhydrolase</fullName>
    </submittedName>
</protein>
<dbReference type="InterPro" id="IPR001547">
    <property type="entry name" value="Glyco_hydro_5"/>
</dbReference>
<dbReference type="Proteomes" id="UP000886887">
    <property type="component" value="Unassembled WGS sequence"/>
</dbReference>
<evidence type="ECO:0000256" key="3">
    <source>
        <dbReference type="ARBA" id="ARBA00023277"/>
    </source>
</evidence>
<organism evidence="8 9">
    <name type="scientific">Candidatus Onthenecus intestinigallinarum</name>
    <dbReference type="NCBI Taxonomy" id="2840875"/>
    <lineage>
        <taxon>Bacteria</taxon>
        <taxon>Bacillati</taxon>
        <taxon>Bacillota</taxon>
        <taxon>Clostridia</taxon>
        <taxon>Eubacteriales</taxon>
        <taxon>Candidatus Onthenecus</taxon>
    </lineage>
</organism>
<keyword evidence="1 6" id="KW-0378">Hydrolase</keyword>
<sequence>MERKEMTMPDASYFTDIRGAVYFPSRAYNAWQTWNELDEAEIDRDFGYAQDARLNALRMFTSYEYWQEHAEAFFERFERVVQLAARHGIRLMPVLFEDCGVDTTPQTRQDKNPHTAVCTCSPCRAVQRDPARYAEVDGYVDAFFARYGSDDRLLAIELMNEPHMQNQNVGFARYVVARARQKGGSVPLTIGCINLWHNLYFEGMLDVYQYHDNFPGSAAFLEMEMREARGVQEVSGKPCWLTEWQRVREKGPGWDVAAIPHEDTLPALHTLAETVYGTGMGSFFWSLMVKPAYLTAQRPNGTFNGLFHEDGSVYSLEDYQAIAGPGRTRPVTPTLPRWYLDSLEQAKG</sequence>
<keyword evidence="2" id="KW-0136">Cellulose degradation</keyword>
<dbReference type="SUPFAM" id="SSF51445">
    <property type="entry name" value="(Trans)glycosidases"/>
    <property type="match status" value="1"/>
</dbReference>
<feature type="domain" description="Glycoside hydrolase family 5" evidence="7">
    <location>
        <begin position="48"/>
        <end position="169"/>
    </location>
</feature>
<dbReference type="Pfam" id="PF00150">
    <property type="entry name" value="Cellulase"/>
    <property type="match status" value="1"/>
</dbReference>
<evidence type="ECO:0000313" key="8">
    <source>
        <dbReference type="EMBL" id="HIQ71931.1"/>
    </source>
</evidence>
<dbReference type="InterPro" id="IPR018087">
    <property type="entry name" value="Glyco_hydro_5_CS"/>
</dbReference>
<comment type="similarity">
    <text evidence="6">Belongs to the glycosyl hydrolase 5 (cellulase A) family.</text>
</comment>